<keyword evidence="1" id="KW-0328">Glycosyltransferase</keyword>
<protein>
    <submittedName>
        <fullName evidence="1">Glycosyltransferase</fullName>
        <ecNumber evidence="1">2.4.-.-</ecNumber>
    </submittedName>
</protein>
<accession>A0ABT0N6P1</accession>
<dbReference type="GO" id="GO:0016757">
    <property type="term" value="F:glycosyltransferase activity"/>
    <property type="evidence" value="ECO:0007669"/>
    <property type="project" value="UniProtKB-KW"/>
</dbReference>
<organism evidence="1 2">
    <name type="scientific">Shewanella corallii</name>
    <dbReference type="NCBI Taxonomy" id="560080"/>
    <lineage>
        <taxon>Bacteria</taxon>
        <taxon>Pseudomonadati</taxon>
        <taxon>Pseudomonadota</taxon>
        <taxon>Gammaproteobacteria</taxon>
        <taxon>Alteromonadales</taxon>
        <taxon>Shewanellaceae</taxon>
        <taxon>Shewanella</taxon>
    </lineage>
</organism>
<proteinExistence type="predicted"/>
<dbReference type="EC" id="2.4.-.-" evidence="1"/>
<dbReference type="SUPFAM" id="SSF53756">
    <property type="entry name" value="UDP-Glycosyltransferase/glycogen phosphorylase"/>
    <property type="match status" value="1"/>
</dbReference>
<comment type="caution">
    <text evidence="1">The sequence shown here is derived from an EMBL/GenBank/DDBJ whole genome shotgun (WGS) entry which is preliminary data.</text>
</comment>
<sequence>MKRDLIVFGEDWGGLPSSTQHLIKRLMPNYRVIWINSIGLRQPRVCWRDLKRAGIKLLSLFKSSPKSIVSDENSSPLILKPITIPAPAHPVTRKLACWLLKLQLQPVFTRLGIDKPVVWTSLPTAVDFCGTLQPEHLIYYCGDDFSALAGVDHQTVAHHEARLIEQADLILAASPTLASRFPPHKTQLLPHGVDLSLFTSPAPRADDLPHDGKPVAGFYGSLSSWLDYDLLYRVASHMPDWHFVFIGKQECGIGAIRSLPNVHLLGPKPHAELSRYSQHWQVSLLPFRDTPQIRACNPLKLLEYLAAGKPVLSTHFPAAQAMSARLYLVRDTGEMIRTLQLLRHPEQQPKPDLNHHSWDARAAQLKVMMERL</sequence>
<dbReference type="PANTHER" id="PTHR12526:SF630">
    <property type="entry name" value="GLYCOSYLTRANSFERASE"/>
    <property type="match status" value="1"/>
</dbReference>
<evidence type="ECO:0000313" key="1">
    <source>
        <dbReference type="EMBL" id="MCL2914042.1"/>
    </source>
</evidence>
<name>A0ABT0N6P1_9GAMM</name>
<dbReference type="Gene3D" id="3.40.50.2000">
    <property type="entry name" value="Glycogen Phosphorylase B"/>
    <property type="match status" value="1"/>
</dbReference>
<reference evidence="1 2" key="1">
    <citation type="submission" date="2022-01" db="EMBL/GenBank/DDBJ databases">
        <title>Whole genome-based taxonomy of the Shewanellaceae.</title>
        <authorList>
            <person name="Martin-Rodriguez A.J."/>
        </authorList>
    </citation>
    <scope>NUCLEOTIDE SEQUENCE [LARGE SCALE GENOMIC DNA]</scope>
    <source>
        <strain evidence="1 2">DSM 21332</strain>
    </source>
</reference>
<evidence type="ECO:0000313" key="2">
    <source>
        <dbReference type="Proteomes" id="UP001202831"/>
    </source>
</evidence>
<dbReference type="Proteomes" id="UP001202831">
    <property type="component" value="Unassembled WGS sequence"/>
</dbReference>
<dbReference type="Gene3D" id="3.40.50.11010">
    <property type="match status" value="1"/>
</dbReference>
<keyword evidence="2" id="KW-1185">Reference proteome</keyword>
<keyword evidence="1" id="KW-0808">Transferase</keyword>
<dbReference type="RefSeq" id="WP_249248771.1">
    <property type="nucleotide sequence ID" value="NZ_JAKIKT010000003.1"/>
</dbReference>
<dbReference type="PANTHER" id="PTHR12526">
    <property type="entry name" value="GLYCOSYLTRANSFERASE"/>
    <property type="match status" value="1"/>
</dbReference>
<gene>
    <name evidence="1" type="ORF">L2725_09600</name>
</gene>
<dbReference type="EMBL" id="JAKIKT010000003">
    <property type="protein sequence ID" value="MCL2914042.1"/>
    <property type="molecule type" value="Genomic_DNA"/>
</dbReference>
<dbReference type="Pfam" id="PF13692">
    <property type="entry name" value="Glyco_trans_1_4"/>
    <property type="match status" value="1"/>
</dbReference>